<evidence type="ECO:0000256" key="1">
    <source>
        <dbReference type="ARBA" id="ARBA00005854"/>
    </source>
</evidence>
<dbReference type="GO" id="GO:0016616">
    <property type="term" value="F:oxidoreductase activity, acting on the CH-OH group of donors, NAD or NADP as acceptor"/>
    <property type="evidence" value="ECO:0007669"/>
    <property type="project" value="InterPro"/>
</dbReference>
<keyword evidence="3" id="KW-0520">NAD</keyword>
<keyword evidence="8" id="KW-1185">Reference proteome</keyword>
<dbReference type="InterPro" id="IPR029753">
    <property type="entry name" value="D-isomer_DH_CS"/>
</dbReference>
<feature type="domain" description="D-isomer specific 2-hydroxyacid dehydrogenase catalytic" evidence="5">
    <location>
        <begin position="17"/>
        <end position="307"/>
    </location>
</feature>
<protein>
    <submittedName>
        <fullName evidence="7">Putative 2-hydroxyacid dehydrogenase</fullName>
        <ecNumber evidence="7">1.-.-.-</ecNumber>
    </submittedName>
</protein>
<feature type="domain" description="D-isomer specific 2-hydroxyacid dehydrogenase NAD-binding" evidence="6">
    <location>
        <begin position="104"/>
        <end position="276"/>
    </location>
</feature>
<accession>A0A1V4ILK2</accession>
<sequence length="314" mass="35659">MIKALFTFDYYADKIKKFEDLGYNITFINENEIKYSDSIKDIEMMVCNNPFIKLDINKLPKLKWIQLASIGFDHVPKDIVTKNGITVTNNSGGYKIPIGEWIVMDILNLLKNSMSFYRKQQLKRWEPDESIFELYGKTVGFVGTGSIATEAAKRLEGFGVNIIGVNTTGHAVKHFNSCFPMEELDEVLAKSDIVVITIPYTKDTHHLIDEKRIASMKHGAFFINIARGSIVDEQALIKNLQNGKIAAAALDVLEQEPLSKDSSLWNMDNVIITPHNSWCSELAVTRRLNLIYENMRRFAAKEELINVAKISRGY</sequence>
<dbReference type="CDD" id="cd12155">
    <property type="entry name" value="PGDH_1"/>
    <property type="match status" value="1"/>
</dbReference>
<evidence type="ECO:0000259" key="5">
    <source>
        <dbReference type="Pfam" id="PF00389"/>
    </source>
</evidence>
<dbReference type="PROSITE" id="PS00671">
    <property type="entry name" value="D_2_HYDROXYACID_DH_3"/>
    <property type="match status" value="1"/>
</dbReference>
<evidence type="ECO:0000256" key="4">
    <source>
        <dbReference type="RuleBase" id="RU003719"/>
    </source>
</evidence>
<dbReference type="STRING" id="1450648.CLORY_26170"/>
<proteinExistence type="inferred from homology"/>
<dbReference type="GO" id="GO:0051287">
    <property type="term" value="F:NAD binding"/>
    <property type="evidence" value="ECO:0007669"/>
    <property type="project" value="InterPro"/>
</dbReference>
<evidence type="ECO:0000256" key="2">
    <source>
        <dbReference type="ARBA" id="ARBA00023002"/>
    </source>
</evidence>
<comment type="caution">
    <text evidence="7">The sequence shown here is derived from an EMBL/GenBank/DDBJ whole genome shotgun (WGS) entry which is preliminary data.</text>
</comment>
<evidence type="ECO:0000256" key="3">
    <source>
        <dbReference type="ARBA" id="ARBA00023027"/>
    </source>
</evidence>
<comment type="similarity">
    <text evidence="1 4">Belongs to the D-isomer specific 2-hydroxyacid dehydrogenase family.</text>
</comment>
<dbReference type="RefSeq" id="WP_079425158.1">
    <property type="nucleotide sequence ID" value="NZ_MZGV01000028.1"/>
</dbReference>
<organism evidence="7 8">
    <name type="scientific">Clostridium oryzae</name>
    <dbReference type="NCBI Taxonomy" id="1450648"/>
    <lineage>
        <taxon>Bacteria</taxon>
        <taxon>Bacillati</taxon>
        <taxon>Bacillota</taxon>
        <taxon>Clostridia</taxon>
        <taxon>Eubacteriales</taxon>
        <taxon>Clostridiaceae</taxon>
        <taxon>Clostridium</taxon>
    </lineage>
</organism>
<dbReference type="Pfam" id="PF02826">
    <property type="entry name" value="2-Hacid_dh_C"/>
    <property type="match status" value="1"/>
</dbReference>
<dbReference type="PANTHER" id="PTHR43333:SF1">
    <property type="entry name" value="D-ISOMER SPECIFIC 2-HYDROXYACID DEHYDROGENASE NAD-BINDING DOMAIN-CONTAINING PROTEIN"/>
    <property type="match status" value="1"/>
</dbReference>
<name>A0A1V4ILK2_9CLOT</name>
<dbReference type="InterPro" id="IPR006139">
    <property type="entry name" value="D-isomer_2_OHA_DH_cat_dom"/>
</dbReference>
<dbReference type="Proteomes" id="UP000190080">
    <property type="component" value="Unassembled WGS sequence"/>
</dbReference>
<evidence type="ECO:0000259" key="6">
    <source>
        <dbReference type="Pfam" id="PF02826"/>
    </source>
</evidence>
<evidence type="ECO:0000313" key="7">
    <source>
        <dbReference type="EMBL" id="OPJ60749.1"/>
    </source>
</evidence>
<dbReference type="Pfam" id="PF00389">
    <property type="entry name" value="2-Hacid_dh"/>
    <property type="match status" value="1"/>
</dbReference>
<dbReference type="EMBL" id="MZGV01000028">
    <property type="protein sequence ID" value="OPJ60749.1"/>
    <property type="molecule type" value="Genomic_DNA"/>
</dbReference>
<dbReference type="InterPro" id="IPR006140">
    <property type="entry name" value="D-isomer_DH_NAD-bd"/>
</dbReference>
<dbReference type="OrthoDB" id="9805416at2"/>
<dbReference type="AlphaFoldDB" id="A0A1V4ILK2"/>
<dbReference type="SUPFAM" id="SSF52283">
    <property type="entry name" value="Formate/glycerate dehydrogenase catalytic domain-like"/>
    <property type="match status" value="1"/>
</dbReference>
<keyword evidence="2 4" id="KW-0560">Oxidoreductase</keyword>
<dbReference type="EC" id="1.-.-.-" evidence="7"/>
<gene>
    <name evidence="7" type="ORF">CLORY_26170</name>
</gene>
<evidence type="ECO:0000313" key="8">
    <source>
        <dbReference type="Proteomes" id="UP000190080"/>
    </source>
</evidence>
<dbReference type="SUPFAM" id="SSF51735">
    <property type="entry name" value="NAD(P)-binding Rossmann-fold domains"/>
    <property type="match status" value="1"/>
</dbReference>
<dbReference type="PANTHER" id="PTHR43333">
    <property type="entry name" value="2-HACID_DH_C DOMAIN-CONTAINING PROTEIN"/>
    <property type="match status" value="1"/>
</dbReference>
<dbReference type="InterPro" id="IPR036291">
    <property type="entry name" value="NAD(P)-bd_dom_sf"/>
</dbReference>
<dbReference type="Gene3D" id="3.40.50.720">
    <property type="entry name" value="NAD(P)-binding Rossmann-like Domain"/>
    <property type="match status" value="2"/>
</dbReference>
<reference evidence="7 8" key="1">
    <citation type="submission" date="2017-03" db="EMBL/GenBank/DDBJ databases">
        <title>Genome sequence of Clostridium oryzae DSM 28571.</title>
        <authorList>
            <person name="Poehlein A."/>
            <person name="Daniel R."/>
        </authorList>
    </citation>
    <scope>NUCLEOTIDE SEQUENCE [LARGE SCALE GENOMIC DNA]</scope>
    <source>
        <strain evidence="7 8">DSM 28571</strain>
    </source>
</reference>